<protein>
    <recommendedName>
        <fullName evidence="3">Ricin B lectin domain-containing protein</fullName>
    </recommendedName>
</protein>
<evidence type="ECO:0008006" key="3">
    <source>
        <dbReference type="Google" id="ProtNLM"/>
    </source>
</evidence>
<gene>
    <name evidence="1" type="ORF">NBRC116591_40910</name>
</gene>
<dbReference type="EMBL" id="BAABWN010000022">
    <property type="protein sequence ID" value="GAA6170277.1"/>
    <property type="molecule type" value="Genomic_DNA"/>
</dbReference>
<proteinExistence type="predicted"/>
<keyword evidence="2" id="KW-1185">Reference proteome</keyword>
<sequence>MVDSTITKDELDRNYTKYSDDAYVKVPTSYPYDNDAAVKQEMGSYYTSSDTTRFPPKIYDFEGKSGSTWNSDNYDNVETNVSGRNSLLTLTHSAYDKAPNGKIYRVLVHLERAESAKAESDGGQGTEWYLDHIGGYQKADESIYCQDKREDPSRGNQDEGGMSGVSFDIHYDFNPISVEPDCMGAVVSRPFEKDNRRPDNHDSAYQNTTRDWCDLFKSTLELCFDSAVPPVTFSAYAFQVATLLANAVQDKKNQDDLFHPAITAFSNGACRWIYENYSKNGNNFYIRRICDGLEATSATITEAGNSSHILGWAGLFDVAPQRSIQLIYRVRVEEVGGYPIENTGYIVTNKNNKQWFVHNWGLLIEQGNSYVDRNFIYFKQTEDGFYHIYTTASSTEPGGGRKYYYLCIQGDSLENGAKVAYEFESSGLSKKWKLEPTDDGRFYIINAHSNKAIRPLGGVVDFADDLEAEQWDKGEGNVDAQKWKLTVF</sequence>
<dbReference type="InterPro" id="IPR035992">
    <property type="entry name" value="Ricin_B-like_lectins"/>
</dbReference>
<dbReference type="SUPFAM" id="SSF50370">
    <property type="entry name" value="Ricin B-like lectins"/>
    <property type="match status" value="1"/>
</dbReference>
<organism evidence="1 2">
    <name type="scientific">Sessilibacter corallicola</name>
    <dbReference type="NCBI Taxonomy" id="2904075"/>
    <lineage>
        <taxon>Bacteria</taxon>
        <taxon>Pseudomonadati</taxon>
        <taxon>Pseudomonadota</taxon>
        <taxon>Gammaproteobacteria</taxon>
        <taxon>Cellvibrionales</taxon>
        <taxon>Cellvibrionaceae</taxon>
        <taxon>Sessilibacter</taxon>
    </lineage>
</organism>
<dbReference type="Proteomes" id="UP001465153">
    <property type="component" value="Unassembled WGS sequence"/>
</dbReference>
<evidence type="ECO:0000313" key="2">
    <source>
        <dbReference type="Proteomes" id="UP001465153"/>
    </source>
</evidence>
<dbReference type="CDD" id="cd00161">
    <property type="entry name" value="beta-trefoil_Ricin-like"/>
    <property type="match status" value="1"/>
</dbReference>
<comment type="caution">
    <text evidence="1">The sequence shown here is derived from an EMBL/GenBank/DDBJ whole genome shotgun (WGS) entry which is preliminary data.</text>
</comment>
<evidence type="ECO:0000313" key="1">
    <source>
        <dbReference type="EMBL" id="GAA6170277.1"/>
    </source>
</evidence>
<accession>A0ABQ0AF86</accession>
<dbReference type="RefSeq" id="WP_353304578.1">
    <property type="nucleotide sequence ID" value="NZ_BAABWN010000022.1"/>
</dbReference>
<name>A0ABQ0AF86_9GAMM</name>
<reference evidence="1 2" key="1">
    <citation type="submission" date="2024-04" db="EMBL/GenBank/DDBJ databases">
        <title>Draft genome sequence of Sessilibacter corallicola NBRC 116591.</title>
        <authorList>
            <person name="Miyakawa T."/>
            <person name="Kusuya Y."/>
            <person name="Miura T."/>
        </authorList>
    </citation>
    <scope>NUCLEOTIDE SEQUENCE [LARGE SCALE GENOMIC DNA]</scope>
    <source>
        <strain evidence="1 2">KU-00831-HH</strain>
    </source>
</reference>
<dbReference type="Gene3D" id="2.80.10.50">
    <property type="match status" value="1"/>
</dbReference>